<evidence type="ECO:0000313" key="3">
    <source>
        <dbReference type="WBParaSite" id="PEQ_0001347901-mRNA-1"/>
    </source>
</evidence>
<dbReference type="InterPro" id="IPR031736">
    <property type="entry name" value="REXO1-like_dom"/>
</dbReference>
<accession>A0A914S8E6</accession>
<protein>
    <submittedName>
        <fullName evidence="3">Elongin A binding-protein 1 domain-containing protein</fullName>
    </submittedName>
</protein>
<dbReference type="WBParaSite" id="PEQ_0001347901-mRNA-1">
    <property type="protein sequence ID" value="PEQ_0001347901-mRNA-1"/>
    <property type="gene ID" value="PEQ_0001347901"/>
</dbReference>
<name>A0A914S8E6_PAREQ</name>
<evidence type="ECO:0000313" key="2">
    <source>
        <dbReference type="Proteomes" id="UP000887564"/>
    </source>
</evidence>
<proteinExistence type="predicted"/>
<feature type="domain" description="RNA exonuclease 1 homolog-like" evidence="1">
    <location>
        <begin position="93"/>
        <end position="122"/>
    </location>
</feature>
<reference evidence="3" key="1">
    <citation type="submission" date="2022-11" db="UniProtKB">
        <authorList>
            <consortium name="WormBaseParasite"/>
        </authorList>
    </citation>
    <scope>IDENTIFICATION</scope>
</reference>
<dbReference type="AlphaFoldDB" id="A0A914S8E6"/>
<sequence>MVLLLVSKFVTVGWNVNDIKLALAMRGGFHVLFVSFISRCSGCHCPIDQLTVPNATLTGSLLHVWLRSGLATLNVVTKAAALKLMPLDPYTPCKVPYALRSRYLALFHDECVKFCASEEEAIIQVGV</sequence>
<dbReference type="Pfam" id="PF15870">
    <property type="entry name" value="EloA-BP1"/>
    <property type="match status" value="1"/>
</dbReference>
<dbReference type="Proteomes" id="UP000887564">
    <property type="component" value="Unplaced"/>
</dbReference>
<organism evidence="2 3">
    <name type="scientific">Parascaris equorum</name>
    <name type="common">Equine roundworm</name>
    <dbReference type="NCBI Taxonomy" id="6256"/>
    <lineage>
        <taxon>Eukaryota</taxon>
        <taxon>Metazoa</taxon>
        <taxon>Ecdysozoa</taxon>
        <taxon>Nematoda</taxon>
        <taxon>Chromadorea</taxon>
        <taxon>Rhabditida</taxon>
        <taxon>Spirurina</taxon>
        <taxon>Ascaridomorpha</taxon>
        <taxon>Ascaridoidea</taxon>
        <taxon>Ascarididae</taxon>
        <taxon>Parascaris</taxon>
    </lineage>
</organism>
<evidence type="ECO:0000259" key="1">
    <source>
        <dbReference type="Pfam" id="PF15870"/>
    </source>
</evidence>
<keyword evidence="2" id="KW-1185">Reference proteome</keyword>